<comment type="caution">
    <text evidence="1">The sequence shown here is derived from an EMBL/GenBank/DDBJ whole genome shotgun (WGS) entry which is preliminary data.</text>
</comment>
<keyword evidence="2" id="KW-1185">Reference proteome</keyword>
<accession>A0ACC2ZZA3</accession>
<sequence length="535" mass="61065">MQETEVVIVGAGPSGLVLALALAHRKVKPGLEQKLRNLIEQSEYARLRTRCRVQSQAQKNHEIEIYFETEHGTKEGIKSKYLVGADGKRGVVRKNFLEPYGIRQEVGLHEYCRKWIAANLRIRMPTPETHPQFELWELGYQPEELWDLFWPPHFHFCNHPTMPVAAGRFGPTNQKYWRFEYELTGMDVPENLEGDLQAQVLPHITLPARSFRNNERLSVHSVTFPWDCVEIIRCQPALFVHKVVNKWFQDRTILIGDAAHVFPPFGAQGISNGVRDAIGLSWRLSFLLAPTRVPQLKSEELLHGWSQERRWGVDEGSILTMRNGDLMNNKSWLKSYGIWTAWRVLDFVPGLKSWIIYQLYSDLNGFRGVKNGFFLPESGGGGRIAQIWVEEQDESPNLSDRVLWQSNSVLTLLCLSDDVPATETNEVNRLLDMKNLGSKILSPQVEQIVASTRTQPSVKRPKSSRMKRYQPCNVQMLNAAEIYLPQGYSETAFARRFQRGTRYALMSPDMIVFSQASTLSQASAQLDKAVAMLGI</sequence>
<organism evidence="1 2">
    <name type="scientific">Neophaeococcomyces mojaviensis</name>
    <dbReference type="NCBI Taxonomy" id="3383035"/>
    <lineage>
        <taxon>Eukaryota</taxon>
        <taxon>Fungi</taxon>
        <taxon>Dikarya</taxon>
        <taxon>Ascomycota</taxon>
        <taxon>Pezizomycotina</taxon>
        <taxon>Eurotiomycetes</taxon>
        <taxon>Chaetothyriomycetidae</taxon>
        <taxon>Chaetothyriales</taxon>
        <taxon>Chaetothyriales incertae sedis</taxon>
        <taxon>Neophaeococcomyces</taxon>
    </lineage>
</organism>
<proteinExistence type="predicted"/>
<reference evidence="1" key="1">
    <citation type="submission" date="2022-10" db="EMBL/GenBank/DDBJ databases">
        <title>Culturing micro-colonial fungi from biological soil crusts in the Mojave desert and describing Neophaeococcomyces mojavensis, and introducing the new genera and species Taxawa tesnikishii.</title>
        <authorList>
            <person name="Kurbessoian T."/>
            <person name="Stajich J.E."/>
        </authorList>
    </citation>
    <scope>NUCLEOTIDE SEQUENCE</scope>
    <source>
        <strain evidence="1">JES_112</strain>
    </source>
</reference>
<evidence type="ECO:0000313" key="1">
    <source>
        <dbReference type="EMBL" id="KAJ9653011.1"/>
    </source>
</evidence>
<dbReference type="EMBL" id="JAPDRQ010000171">
    <property type="protein sequence ID" value="KAJ9653011.1"/>
    <property type="molecule type" value="Genomic_DNA"/>
</dbReference>
<protein>
    <submittedName>
        <fullName evidence="1">Uncharacterized protein</fullName>
    </submittedName>
</protein>
<name>A0ACC2ZZA3_9EURO</name>
<evidence type="ECO:0000313" key="2">
    <source>
        <dbReference type="Proteomes" id="UP001172386"/>
    </source>
</evidence>
<gene>
    <name evidence="1" type="ORF">H2198_007758</name>
</gene>
<dbReference type="Proteomes" id="UP001172386">
    <property type="component" value="Unassembled WGS sequence"/>
</dbReference>